<dbReference type="Proteomes" id="UP001428817">
    <property type="component" value="Unassembled WGS sequence"/>
</dbReference>
<keyword evidence="2" id="KW-0808">Transferase</keyword>
<dbReference type="InterPro" id="IPR007213">
    <property type="entry name" value="Ppm1/Ppm2/Tcmp"/>
</dbReference>
<name>A0ABP9PX47_9PSEU</name>
<dbReference type="Gene3D" id="3.40.50.150">
    <property type="entry name" value="Vaccinia Virus protein VP39"/>
    <property type="match status" value="1"/>
</dbReference>
<dbReference type="GO" id="GO:0032259">
    <property type="term" value="P:methylation"/>
    <property type="evidence" value="ECO:0007669"/>
    <property type="project" value="UniProtKB-KW"/>
</dbReference>
<proteinExistence type="predicted"/>
<evidence type="ECO:0000256" key="1">
    <source>
        <dbReference type="ARBA" id="ARBA00022603"/>
    </source>
</evidence>
<dbReference type="PANTHER" id="PTHR43619:SF2">
    <property type="entry name" value="S-ADENOSYL-L-METHIONINE-DEPENDENT METHYLTRANSFERASES SUPERFAMILY PROTEIN"/>
    <property type="match status" value="1"/>
</dbReference>
<evidence type="ECO:0000313" key="3">
    <source>
        <dbReference type="EMBL" id="GAA5151653.1"/>
    </source>
</evidence>
<gene>
    <name evidence="3" type="ORF">GCM10023321_19050</name>
</gene>
<reference evidence="4" key="1">
    <citation type="journal article" date="2019" name="Int. J. Syst. Evol. Microbiol.">
        <title>The Global Catalogue of Microorganisms (GCM) 10K type strain sequencing project: providing services to taxonomists for standard genome sequencing and annotation.</title>
        <authorList>
            <consortium name="The Broad Institute Genomics Platform"/>
            <consortium name="The Broad Institute Genome Sequencing Center for Infectious Disease"/>
            <person name="Wu L."/>
            <person name="Ma J."/>
        </authorList>
    </citation>
    <scope>NUCLEOTIDE SEQUENCE [LARGE SCALE GENOMIC DNA]</scope>
    <source>
        <strain evidence="4">JCM 18303</strain>
    </source>
</reference>
<dbReference type="InterPro" id="IPR029063">
    <property type="entry name" value="SAM-dependent_MTases_sf"/>
</dbReference>
<evidence type="ECO:0000256" key="2">
    <source>
        <dbReference type="ARBA" id="ARBA00022679"/>
    </source>
</evidence>
<comment type="caution">
    <text evidence="3">The sequence shown here is derived from an EMBL/GenBank/DDBJ whole genome shotgun (WGS) entry which is preliminary data.</text>
</comment>
<dbReference type="RefSeq" id="WP_185066637.1">
    <property type="nucleotide sequence ID" value="NZ_BAABJP010000007.1"/>
</dbReference>
<protein>
    <submittedName>
        <fullName evidence="3">Class I SAM-dependent methyltransferase</fullName>
    </submittedName>
</protein>
<evidence type="ECO:0000313" key="4">
    <source>
        <dbReference type="Proteomes" id="UP001428817"/>
    </source>
</evidence>
<keyword evidence="1 3" id="KW-0489">Methyltransferase</keyword>
<sequence>MDLEKISLTGAPETLLTTLYCRAVDSRAENPVLGDDAAARAVERVDYDFRRTGVNRVTAAGVALRAKQLDDWTAEFMAEHEKATVLHLACGLDTRAQRLAPASTVRWYDVDYPQVMELRQRLLTTPDGDYHTIASSVTEDDWLDSVPADRPTATVFEGLSMYLTEEDGKRLIQRIAERFPSGQLLFDCYGKMGIRMQKLVPAVRNSGATLHWAIEDPSVLESWHPGLRCRDAIRSLEIYRCDKFPREGRTSYRVLSRLPGFKNVGRFLRYEF</sequence>
<dbReference type="GO" id="GO:0008168">
    <property type="term" value="F:methyltransferase activity"/>
    <property type="evidence" value="ECO:0007669"/>
    <property type="project" value="UniProtKB-KW"/>
</dbReference>
<organism evidence="3 4">
    <name type="scientific">Pseudonocardia eucalypti</name>
    <dbReference type="NCBI Taxonomy" id="648755"/>
    <lineage>
        <taxon>Bacteria</taxon>
        <taxon>Bacillati</taxon>
        <taxon>Actinomycetota</taxon>
        <taxon>Actinomycetes</taxon>
        <taxon>Pseudonocardiales</taxon>
        <taxon>Pseudonocardiaceae</taxon>
        <taxon>Pseudonocardia</taxon>
    </lineage>
</organism>
<dbReference type="PIRSF" id="PIRSF028177">
    <property type="entry name" value="Polyketide_synth_Omtfrase_TcmP"/>
    <property type="match status" value="1"/>
</dbReference>
<accession>A0ABP9PX47</accession>
<dbReference type="PANTHER" id="PTHR43619">
    <property type="entry name" value="S-ADENOSYL-L-METHIONINE-DEPENDENT METHYLTRANSFERASE YKTD-RELATED"/>
    <property type="match status" value="1"/>
</dbReference>
<dbReference type="Pfam" id="PF04072">
    <property type="entry name" value="LCM"/>
    <property type="match status" value="1"/>
</dbReference>
<dbReference type="SUPFAM" id="SSF53335">
    <property type="entry name" value="S-adenosyl-L-methionine-dependent methyltransferases"/>
    <property type="match status" value="1"/>
</dbReference>
<dbReference type="EMBL" id="BAABJP010000007">
    <property type="protein sequence ID" value="GAA5151653.1"/>
    <property type="molecule type" value="Genomic_DNA"/>
</dbReference>
<dbReference type="InterPro" id="IPR016874">
    <property type="entry name" value="TcmP-like"/>
</dbReference>
<keyword evidence="4" id="KW-1185">Reference proteome</keyword>